<reference evidence="2 3" key="1">
    <citation type="submission" date="2016-09" db="EMBL/GenBank/DDBJ databases">
        <title>Couchioplanes caeruleus draft genome sequence.</title>
        <authorList>
            <person name="Sheehan J."/>
            <person name="Caffrey P."/>
        </authorList>
    </citation>
    <scope>NUCLEOTIDE SEQUENCE [LARGE SCALE GENOMIC DNA]</scope>
    <source>
        <strain evidence="2 3">DSM 43634</strain>
    </source>
</reference>
<evidence type="ECO:0008006" key="4">
    <source>
        <dbReference type="Google" id="ProtNLM"/>
    </source>
</evidence>
<evidence type="ECO:0000313" key="3">
    <source>
        <dbReference type="Proteomes" id="UP000182486"/>
    </source>
</evidence>
<evidence type="ECO:0000313" key="2">
    <source>
        <dbReference type="EMBL" id="OJF12104.1"/>
    </source>
</evidence>
<organism evidence="2 3">
    <name type="scientific">Couchioplanes caeruleus subsp. caeruleus</name>
    <dbReference type="NCBI Taxonomy" id="56427"/>
    <lineage>
        <taxon>Bacteria</taxon>
        <taxon>Bacillati</taxon>
        <taxon>Actinomycetota</taxon>
        <taxon>Actinomycetes</taxon>
        <taxon>Micromonosporales</taxon>
        <taxon>Micromonosporaceae</taxon>
        <taxon>Couchioplanes</taxon>
    </lineage>
</organism>
<feature type="signal peptide" evidence="1">
    <location>
        <begin position="1"/>
        <end position="35"/>
    </location>
</feature>
<keyword evidence="1" id="KW-0732">Signal</keyword>
<dbReference type="AlphaFoldDB" id="A0A1K0FH94"/>
<proteinExistence type="predicted"/>
<feature type="chain" id="PRO_5009663760" description="PLAT domain-containing protein" evidence="1">
    <location>
        <begin position="36"/>
        <end position="170"/>
    </location>
</feature>
<gene>
    <name evidence="2" type="ORF">BG844_22435</name>
</gene>
<dbReference type="EMBL" id="MEIA01000239">
    <property type="protein sequence ID" value="OJF12104.1"/>
    <property type="molecule type" value="Genomic_DNA"/>
</dbReference>
<dbReference type="Proteomes" id="UP000182486">
    <property type="component" value="Unassembled WGS sequence"/>
</dbReference>
<sequence length="170" mass="18141">MAMQSVRALKRAITGVTAALLVTAGFAATASPAQAGRIGACAEMRAFTLTLGSGGDDLRHNSEVVVWLTGTPGGDTELQHVWGGIPNWSNRTYSISYQNTNWHVNSCSVTGIRVRMISHNGTFETNDNWNMQSITLHGFSDGGAPAYAISANGDPVKRFTGSAPEWTRRG</sequence>
<protein>
    <recommendedName>
        <fullName evidence="4">PLAT domain-containing protein</fullName>
    </recommendedName>
</protein>
<evidence type="ECO:0000256" key="1">
    <source>
        <dbReference type="SAM" id="SignalP"/>
    </source>
</evidence>
<keyword evidence="3" id="KW-1185">Reference proteome</keyword>
<dbReference type="RefSeq" id="WP_071807319.1">
    <property type="nucleotide sequence ID" value="NZ_MEIA01000239.1"/>
</dbReference>
<accession>A0A1K0FH94</accession>
<name>A0A1K0FH94_9ACTN</name>
<comment type="caution">
    <text evidence="2">The sequence shown here is derived from an EMBL/GenBank/DDBJ whole genome shotgun (WGS) entry which is preliminary data.</text>
</comment>